<dbReference type="EC" id="2.7.7.60" evidence="7"/>
<comment type="pathway">
    <text evidence="2 7">Isoprenoid biosynthesis; isopentenyl diphosphate biosynthesis via DXP pathway; isopentenyl diphosphate from 1-deoxy-D-xylulose 5-phosphate: step 2/6.</text>
</comment>
<proteinExistence type="inferred from homology"/>
<evidence type="ECO:0000313" key="8">
    <source>
        <dbReference type="EMBL" id="WGT46803.1"/>
    </source>
</evidence>
<comment type="function">
    <text evidence="7">Catalyzes the formation of 4-diphosphocytidyl-2-C-methyl-D-erythritol from CTP and 2-C-methyl-D-erythritol 4-phosphate (MEP).</text>
</comment>
<feature type="site" description="Transition state stabilizer" evidence="7">
    <location>
        <position position="27"/>
    </location>
</feature>
<name>A0ABY8PWE9_9ACTN</name>
<dbReference type="RefSeq" id="WP_281144561.1">
    <property type="nucleotide sequence ID" value="NZ_CP123967.1"/>
</dbReference>
<keyword evidence="5 7" id="KW-0548">Nucleotidyltransferase</keyword>
<dbReference type="InterPro" id="IPR018294">
    <property type="entry name" value="ISPD_synthase_CS"/>
</dbReference>
<dbReference type="CDD" id="cd02516">
    <property type="entry name" value="CDP-ME_synthetase"/>
    <property type="match status" value="1"/>
</dbReference>
<dbReference type="Gene3D" id="3.90.550.10">
    <property type="entry name" value="Spore Coat Polysaccharide Biosynthesis Protein SpsA, Chain A"/>
    <property type="match status" value="1"/>
</dbReference>
<evidence type="ECO:0000256" key="5">
    <source>
        <dbReference type="ARBA" id="ARBA00022695"/>
    </source>
</evidence>
<comment type="catalytic activity">
    <reaction evidence="1 7">
        <text>2-C-methyl-D-erythritol 4-phosphate + CTP + H(+) = 4-CDP-2-C-methyl-D-erythritol + diphosphate</text>
        <dbReference type="Rhea" id="RHEA:13429"/>
        <dbReference type="ChEBI" id="CHEBI:15378"/>
        <dbReference type="ChEBI" id="CHEBI:33019"/>
        <dbReference type="ChEBI" id="CHEBI:37563"/>
        <dbReference type="ChEBI" id="CHEBI:57823"/>
        <dbReference type="ChEBI" id="CHEBI:58262"/>
        <dbReference type="EC" id="2.7.7.60"/>
    </reaction>
</comment>
<feature type="site" description="Positions MEP for the nucleophilic attack" evidence="7">
    <location>
        <position position="212"/>
    </location>
</feature>
<evidence type="ECO:0000256" key="3">
    <source>
        <dbReference type="ARBA" id="ARBA00009789"/>
    </source>
</evidence>
<dbReference type="PANTHER" id="PTHR32125">
    <property type="entry name" value="2-C-METHYL-D-ERYTHRITOL 4-PHOSPHATE CYTIDYLYLTRANSFERASE, CHLOROPLASTIC"/>
    <property type="match status" value="1"/>
</dbReference>
<dbReference type="PANTHER" id="PTHR32125:SF4">
    <property type="entry name" value="2-C-METHYL-D-ERYTHRITOL 4-PHOSPHATE CYTIDYLYLTRANSFERASE, CHLOROPLASTIC"/>
    <property type="match status" value="1"/>
</dbReference>
<protein>
    <recommendedName>
        <fullName evidence="7">2-C-methyl-D-erythritol 4-phosphate cytidylyltransferase</fullName>
        <ecNumber evidence="7">2.7.7.60</ecNumber>
    </recommendedName>
    <alternativeName>
        <fullName evidence="7">4-diphosphocytidyl-2C-methyl-D-erythritol synthase</fullName>
    </alternativeName>
    <alternativeName>
        <fullName evidence="7">MEP cytidylyltransferase</fullName>
        <shortName evidence="7">MCT</shortName>
    </alternativeName>
</protein>
<dbReference type="InterPro" id="IPR034683">
    <property type="entry name" value="IspD/TarI"/>
</dbReference>
<dbReference type="InterPro" id="IPR050088">
    <property type="entry name" value="IspD/TarI_cytidylyltransf_bact"/>
</dbReference>
<evidence type="ECO:0000256" key="4">
    <source>
        <dbReference type="ARBA" id="ARBA00022679"/>
    </source>
</evidence>
<feature type="site" description="Positions MEP for the nucleophilic attack" evidence="7">
    <location>
        <position position="156"/>
    </location>
</feature>
<comment type="similarity">
    <text evidence="3 7">Belongs to the IspD/TarI cytidylyltransferase family. IspD subfamily.</text>
</comment>
<dbReference type="PROSITE" id="PS01295">
    <property type="entry name" value="ISPD"/>
    <property type="match status" value="1"/>
</dbReference>
<dbReference type="NCBIfam" id="TIGR00453">
    <property type="entry name" value="ispD"/>
    <property type="match status" value="1"/>
</dbReference>
<evidence type="ECO:0000313" key="9">
    <source>
        <dbReference type="Proteomes" id="UP001244136"/>
    </source>
</evidence>
<sequence length="232" mass="23947">MTSSDAPAVAVVVAAGSGSRLGAAVPKALVELDGVTLVRRAVDALAEAGIDEIVVTIPEGMVDAFAEALRGAPARVATVVGGRIRQDSVRRGLAALGAAADAIVLVHDAARSLVPAETVRGVVAAVRAGADCVIPVMPVVDSVRRVTVEGNEIVDRADLRAVQTPQAARLQTLRDAHALVERDGVEVTDDAAVCEYAGLSVTLVPGHRDALKITEPIDLVLAQAILEQRRQS</sequence>
<evidence type="ECO:0000256" key="1">
    <source>
        <dbReference type="ARBA" id="ARBA00001282"/>
    </source>
</evidence>
<evidence type="ECO:0000256" key="6">
    <source>
        <dbReference type="ARBA" id="ARBA00023229"/>
    </source>
</evidence>
<dbReference type="GO" id="GO:0050518">
    <property type="term" value="F:2-C-methyl-D-erythritol 4-phosphate cytidylyltransferase activity"/>
    <property type="evidence" value="ECO:0007669"/>
    <property type="project" value="UniProtKB-EC"/>
</dbReference>
<dbReference type="HAMAP" id="MF_00108">
    <property type="entry name" value="IspD"/>
    <property type="match status" value="1"/>
</dbReference>
<keyword evidence="4 7" id="KW-0808">Transferase</keyword>
<dbReference type="Pfam" id="PF01128">
    <property type="entry name" value="IspD"/>
    <property type="match status" value="1"/>
</dbReference>
<keyword evidence="9" id="KW-1185">Reference proteome</keyword>
<accession>A0ABY8PWE9</accession>
<dbReference type="EMBL" id="CP123967">
    <property type="protein sequence ID" value="WGT46803.1"/>
    <property type="molecule type" value="Genomic_DNA"/>
</dbReference>
<dbReference type="InterPro" id="IPR001228">
    <property type="entry name" value="IspD"/>
</dbReference>
<evidence type="ECO:0000256" key="2">
    <source>
        <dbReference type="ARBA" id="ARBA00004787"/>
    </source>
</evidence>
<gene>
    <name evidence="7 8" type="primary">ispD</name>
    <name evidence="8" type="ORF">QH948_11790</name>
</gene>
<evidence type="ECO:0000256" key="7">
    <source>
        <dbReference type="HAMAP-Rule" id="MF_00108"/>
    </source>
</evidence>
<keyword evidence="6 7" id="KW-0414">Isoprene biosynthesis</keyword>
<feature type="site" description="Transition state stabilizer" evidence="7">
    <location>
        <position position="20"/>
    </location>
</feature>
<dbReference type="SUPFAM" id="SSF53448">
    <property type="entry name" value="Nucleotide-diphospho-sugar transferases"/>
    <property type="match status" value="1"/>
</dbReference>
<dbReference type="Proteomes" id="UP001244136">
    <property type="component" value="Chromosome"/>
</dbReference>
<reference evidence="8 9" key="1">
    <citation type="journal article" date="2008" name="Int. J. Syst. Evol. Microbiol.">
        <title>Tessaracoccus flavescens sp. nov., isolated from marine sediment.</title>
        <authorList>
            <person name="Lee D.W."/>
            <person name="Lee S.D."/>
        </authorList>
    </citation>
    <scope>NUCLEOTIDE SEQUENCE [LARGE SCALE GENOMIC DNA]</scope>
    <source>
        <strain evidence="8 9">T21</strain>
    </source>
</reference>
<dbReference type="InterPro" id="IPR029044">
    <property type="entry name" value="Nucleotide-diphossugar_trans"/>
</dbReference>
<organism evidence="8 9">
    <name type="scientific">Tessaracoccus lacteus</name>
    <dbReference type="NCBI Taxonomy" id="3041766"/>
    <lineage>
        <taxon>Bacteria</taxon>
        <taxon>Bacillati</taxon>
        <taxon>Actinomycetota</taxon>
        <taxon>Actinomycetes</taxon>
        <taxon>Propionibacteriales</taxon>
        <taxon>Propionibacteriaceae</taxon>
        <taxon>Tessaracoccus</taxon>
    </lineage>
</organism>